<evidence type="ECO:0000256" key="2">
    <source>
        <dbReference type="ARBA" id="ARBA00023027"/>
    </source>
</evidence>
<dbReference type="SUPFAM" id="SSF52467">
    <property type="entry name" value="DHS-like NAD/FAD-binding domain"/>
    <property type="match status" value="1"/>
</dbReference>
<keyword evidence="6" id="KW-1185">Reference proteome</keyword>
<protein>
    <recommendedName>
        <fullName evidence="4">Deacetylase sirtuin-type domain-containing protein</fullName>
    </recommendedName>
</protein>
<dbReference type="GO" id="GO:0070403">
    <property type="term" value="F:NAD+ binding"/>
    <property type="evidence" value="ECO:0007669"/>
    <property type="project" value="InterPro"/>
</dbReference>
<comment type="caution">
    <text evidence="5">The sequence shown here is derived from an EMBL/GenBank/DDBJ whole genome shotgun (WGS) entry which is preliminary data.</text>
</comment>
<evidence type="ECO:0000313" key="6">
    <source>
        <dbReference type="Proteomes" id="UP001231518"/>
    </source>
</evidence>
<feature type="binding site" evidence="3">
    <location>
        <position position="193"/>
    </location>
    <ligand>
        <name>Zn(2+)</name>
        <dbReference type="ChEBI" id="CHEBI:29105"/>
    </ligand>
</feature>
<feature type="binding site" evidence="3">
    <location>
        <position position="155"/>
    </location>
    <ligand>
        <name>Zn(2+)</name>
        <dbReference type="ChEBI" id="CHEBI:29105"/>
    </ligand>
</feature>
<dbReference type="EMBL" id="JARGEI010000008">
    <property type="protein sequence ID" value="KAJ8727677.1"/>
    <property type="molecule type" value="Genomic_DNA"/>
</dbReference>
<dbReference type="Gene3D" id="3.30.1600.10">
    <property type="entry name" value="SIR2/SIRT2 'Small Domain"/>
    <property type="match status" value="1"/>
</dbReference>
<dbReference type="InterPro" id="IPR003000">
    <property type="entry name" value="Sirtuin"/>
</dbReference>
<dbReference type="AlphaFoldDB" id="A0AAD7YSX7"/>
<feature type="binding site" evidence="3">
    <location>
        <position position="198"/>
    </location>
    <ligand>
        <name>Zn(2+)</name>
        <dbReference type="ChEBI" id="CHEBI:29105"/>
    </ligand>
</feature>
<evidence type="ECO:0000256" key="3">
    <source>
        <dbReference type="PROSITE-ProRule" id="PRU00236"/>
    </source>
</evidence>
<dbReference type="PANTHER" id="PTHR11085">
    <property type="entry name" value="NAD-DEPENDENT PROTEIN DEACYLASE SIRTUIN-5, MITOCHONDRIAL-RELATED"/>
    <property type="match status" value="1"/>
</dbReference>
<dbReference type="PANTHER" id="PTHR11085:SF10">
    <property type="entry name" value="NAD-DEPENDENT PROTEIN DEACYLASE SIRTUIN-5, MITOCHONDRIAL-RELATED"/>
    <property type="match status" value="1"/>
</dbReference>
<dbReference type="GO" id="GO:0017136">
    <property type="term" value="F:histone deacetylase activity, NAD-dependent"/>
    <property type="evidence" value="ECO:0007669"/>
    <property type="project" value="TreeGrafter"/>
</dbReference>
<feature type="binding site" evidence="3">
    <location>
        <position position="152"/>
    </location>
    <ligand>
        <name>Zn(2+)</name>
        <dbReference type="ChEBI" id="CHEBI:29105"/>
    </ligand>
</feature>
<dbReference type="PROSITE" id="PS50305">
    <property type="entry name" value="SIRTUIN"/>
    <property type="match status" value="1"/>
</dbReference>
<proteinExistence type="predicted"/>
<keyword evidence="2" id="KW-0520">NAD</keyword>
<dbReference type="InterPro" id="IPR026591">
    <property type="entry name" value="Sirtuin_cat_small_dom_sf"/>
</dbReference>
<sequence>MRFINMIRWTSVVCSVPKTMIIRHSSNLSSFKESLQAAKNVVIISGHDISSESGLPTYDTKGHWRKYQASSLATSGAFLTFPSLVWEFYHHRREIATQAQPNEAHKAIAQFEEKYGSEKSITVITQSIDGLHSRAGTKKLIELHGSLFKTRCIRCNDVLTNHDSPICEVLANKGSPNVQDTHSDIPEDLLPHCQKPNCSGLLRPHIVWFGETLESSVAEKAEKAMSTCEVCLLVGSAASMFPGAIYASDAIKNGAIVAEFNTSPTENVELHYFFDGPCSKTVSEALDLERIA</sequence>
<dbReference type="Gene3D" id="3.40.50.1220">
    <property type="entry name" value="TPP-binding domain"/>
    <property type="match status" value="1"/>
</dbReference>
<name>A0AAD7YSX7_MYTSE</name>
<feature type="domain" description="Deacetylase sirtuin-type" evidence="4">
    <location>
        <begin position="21"/>
        <end position="292"/>
    </location>
</feature>
<dbReference type="Proteomes" id="UP001231518">
    <property type="component" value="Chromosome 11"/>
</dbReference>
<dbReference type="InterPro" id="IPR029035">
    <property type="entry name" value="DHS-like_NAD/FAD-binding_dom"/>
</dbReference>
<keyword evidence="1" id="KW-0808">Transferase</keyword>
<gene>
    <name evidence="5" type="ORF">PYW07_001796</name>
</gene>
<dbReference type="GO" id="GO:0046872">
    <property type="term" value="F:metal ion binding"/>
    <property type="evidence" value="ECO:0007669"/>
    <property type="project" value="UniProtKB-KW"/>
</dbReference>
<evidence type="ECO:0000313" key="5">
    <source>
        <dbReference type="EMBL" id="KAJ8727677.1"/>
    </source>
</evidence>
<dbReference type="Pfam" id="PF02146">
    <property type="entry name" value="SIR2"/>
    <property type="match status" value="1"/>
</dbReference>
<organism evidence="5 6">
    <name type="scientific">Mythimna separata</name>
    <name type="common">Oriental armyworm</name>
    <name type="synonym">Pseudaletia separata</name>
    <dbReference type="NCBI Taxonomy" id="271217"/>
    <lineage>
        <taxon>Eukaryota</taxon>
        <taxon>Metazoa</taxon>
        <taxon>Ecdysozoa</taxon>
        <taxon>Arthropoda</taxon>
        <taxon>Hexapoda</taxon>
        <taxon>Insecta</taxon>
        <taxon>Pterygota</taxon>
        <taxon>Neoptera</taxon>
        <taxon>Endopterygota</taxon>
        <taxon>Lepidoptera</taxon>
        <taxon>Glossata</taxon>
        <taxon>Ditrysia</taxon>
        <taxon>Noctuoidea</taxon>
        <taxon>Noctuidae</taxon>
        <taxon>Noctuinae</taxon>
        <taxon>Hadenini</taxon>
        <taxon>Mythimna</taxon>
    </lineage>
</organism>
<dbReference type="InterPro" id="IPR050134">
    <property type="entry name" value="NAD-dep_sirtuin_deacylases"/>
</dbReference>
<feature type="active site" description="Proton acceptor" evidence="3">
    <location>
        <position position="144"/>
    </location>
</feature>
<dbReference type="InterPro" id="IPR026590">
    <property type="entry name" value="Ssirtuin_cat_dom"/>
</dbReference>
<dbReference type="GO" id="GO:0005634">
    <property type="term" value="C:nucleus"/>
    <property type="evidence" value="ECO:0007669"/>
    <property type="project" value="TreeGrafter"/>
</dbReference>
<accession>A0AAD7YSX7</accession>
<evidence type="ECO:0000259" key="4">
    <source>
        <dbReference type="PROSITE" id="PS50305"/>
    </source>
</evidence>
<keyword evidence="3" id="KW-0479">Metal-binding</keyword>
<evidence type="ECO:0000256" key="1">
    <source>
        <dbReference type="ARBA" id="ARBA00022679"/>
    </source>
</evidence>
<reference evidence="5" key="1">
    <citation type="submission" date="2023-03" db="EMBL/GenBank/DDBJ databases">
        <title>Chromosome-level genomes of two armyworms, Mythimna separata and Mythimna loreyi, provide insights into the biosynthesis and reception of sex pheromones.</title>
        <authorList>
            <person name="Zhao H."/>
        </authorList>
    </citation>
    <scope>NUCLEOTIDE SEQUENCE</scope>
    <source>
        <strain evidence="5">BeijingLab</strain>
        <tissue evidence="5">Pupa</tissue>
    </source>
</reference>
<keyword evidence="3" id="KW-0862">Zinc</keyword>